<dbReference type="PANTHER" id="PTHR30093">
    <property type="entry name" value="GENERAL SECRETION PATHWAY PROTEIN G"/>
    <property type="match status" value="1"/>
</dbReference>
<evidence type="ECO:0000313" key="4">
    <source>
        <dbReference type="Proteomes" id="UP000593765"/>
    </source>
</evidence>
<keyword evidence="2" id="KW-0472">Membrane</keyword>
<dbReference type="Pfam" id="PF07963">
    <property type="entry name" value="N_methyl"/>
    <property type="match status" value="1"/>
</dbReference>
<dbReference type="InterPro" id="IPR012902">
    <property type="entry name" value="N_methyl_site"/>
</dbReference>
<protein>
    <submittedName>
        <fullName evidence="3">Prepilin-type N-terminal cleavage/methylation domain-containing protein</fullName>
    </submittedName>
</protein>
<dbReference type="NCBIfam" id="TIGR02532">
    <property type="entry name" value="IV_pilin_GFxxxE"/>
    <property type="match status" value="1"/>
</dbReference>
<gene>
    <name evidence="3" type="ORF">IPV69_11820</name>
</gene>
<dbReference type="Gene3D" id="3.30.700.10">
    <property type="entry name" value="Glycoprotein, Type 4 Pilin"/>
    <property type="match status" value="1"/>
</dbReference>
<keyword evidence="2" id="KW-1133">Transmembrane helix</keyword>
<organism evidence="3 4">
    <name type="scientific">Humisphaera borealis</name>
    <dbReference type="NCBI Taxonomy" id="2807512"/>
    <lineage>
        <taxon>Bacteria</taxon>
        <taxon>Pseudomonadati</taxon>
        <taxon>Planctomycetota</taxon>
        <taxon>Phycisphaerae</taxon>
        <taxon>Tepidisphaerales</taxon>
        <taxon>Tepidisphaeraceae</taxon>
        <taxon>Humisphaera</taxon>
    </lineage>
</organism>
<proteinExistence type="predicted"/>
<dbReference type="KEGG" id="hbs:IPV69_11820"/>
<sequence>MTNRTEILESRSRVSRRGGFTLVELLVVIGIALVLMGIVLPAVNRAYNQGVRTRMAADLQSIATALEAYRQDHGDIPRVYGTGTTPSQTGSVVLCRALIAPGPATGTGADGKDGFGFRTRTAIGTTVQGKAYGPYLEPDKFKLDSNAANPKILDRNGKEILYFPGFKSAQLTSAQGYIWNASYTLSAAGVRPMFNTNDNNMALLDSHAASPAVAAGRTKFLFIMGAKTDGSAGPSPAYTGDYLLWSAGPDELYGMPSAATLTPANKCDDVANFSRSAF</sequence>
<dbReference type="GO" id="GO:0015628">
    <property type="term" value="P:protein secretion by the type II secretion system"/>
    <property type="evidence" value="ECO:0007669"/>
    <property type="project" value="InterPro"/>
</dbReference>
<dbReference type="PRINTS" id="PR00813">
    <property type="entry name" value="BCTERIALGSPG"/>
</dbReference>
<dbReference type="Proteomes" id="UP000593765">
    <property type="component" value="Chromosome"/>
</dbReference>
<name>A0A7M2X2P8_9BACT</name>
<dbReference type="InterPro" id="IPR000983">
    <property type="entry name" value="Bac_GSPG_pilin"/>
</dbReference>
<evidence type="ECO:0000256" key="1">
    <source>
        <dbReference type="ARBA" id="ARBA00022481"/>
    </source>
</evidence>
<dbReference type="PROSITE" id="PS00409">
    <property type="entry name" value="PROKAR_NTER_METHYL"/>
    <property type="match status" value="1"/>
</dbReference>
<dbReference type="RefSeq" id="WP_206295317.1">
    <property type="nucleotide sequence ID" value="NZ_CP063458.1"/>
</dbReference>
<evidence type="ECO:0000256" key="2">
    <source>
        <dbReference type="SAM" id="Phobius"/>
    </source>
</evidence>
<accession>A0A7M2X2P8</accession>
<evidence type="ECO:0000313" key="3">
    <source>
        <dbReference type="EMBL" id="QOV91993.1"/>
    </source>
</evidence>
<dbReference type="AlphaFoldDB" id="A0A7M2X2P8"/>
<feature type="transmembrane region" description="Helical" evidence="2">
    <location>
        <begin position="21"/>
        <end position="43"/>
    </location>
</feature>
<dbReference type="GO" id="GO:0015627">
    <property type="term" value="C:type II protein secretion system complex"/>
    <property type="evidence" value="ECO:0007669"/>
    <property type="project" value="InterPro"/>
</dbReference>
<keyword evidence="2" id="KW-0812">Transmembrane</keyword>
<dbReference type="EMBL" id="CP063458">
    <property type="protein sequence ID" value="QOV91993.1"/>
    <property type="molecule type" value="Genomic_DNA"/>
</dbReference>
<dbReference type="SUPFAM" id="SSF54523">
    <property type="entry name" value="Pili subunits"/>
    <property type="match status" value="1"/>
</dbReference>
<dbReference type="InterPro" id="IPR045584">
    <property type="entry name" value="Pilin-like"/>
</dbReference>
<reference evidence="3 4" key="1">
    <citation type="submission" date="2020-10" db="EMBL/GenBank/DDBJ databases">
        <title>Wide distribution of Phycisphaera-like planctomycetes from WD2101 soil group in peatlands and genome analysis of the first cultivated representative.</title>
        <authorList>
            <person name="Dedysh S.N."/>
            <person name="Beletsky A.V."/>
            <person name="Ivanova A."/>
            <person name="Kulichevskaya I.S."/>
            <person name="Suzina N.E."/>
            <person name="Philippov D.A."/>
            <person name="Rakitin A.L."/>
            <person name="Mardanov A.V."/>
            <person name="Ravin N.V."/>
        </authorList>
    </citation>
    <scope>NUCLEOTIDE SEQUENCE [LARGE SCALE GENOMIC DNA]</scope>
    <source>
        <strain evidence="3 4">M1803</strain>
    </source>
</reference>
<keyword evidence="4" id="KW-1185">Reference proteome</keyword>
<keyword evidence="1" id="KW-0488">Methylation</keyword>